<dbReference type="InterPro" id="IPR035940">
    <property type="entry name" value="CAP_sf"/>
</dbReference>
<feature type="signal peptide" evidence="4">
    <location>
        <begin position="1"/>
        <end position="26"/>
    </location>
</feature>
<dbReference type="SUPFAM" id="SSF55797">
    <property type="entry name" value="PR-1-like"/>
    <property type="match status" value="1"/>
</dbReference>
<sequence length="164" mass="18256">MVVTMMLLSKYVFFLQLAWFFFVGQGQDLQQQFLSPHNDARAQVSVDALVWDDTVAAYAQDYANQRMGDCAMQHSGGQYGENLFEETGEADPVGGAVMAWVNEKQYYDYSSNSCAEGQVCGHYTQVVWRDSKRLGCAQAQCNNGGNFVICNYDPPGNVIGQTPY</sequence>
<feature type="domain" description="SCP" evidence="5">
    <location>
        <begin position="28"/>
        <end position="160"/>
    </location>
</feature>
<dbReference type="CDD" id="cd05381">
    <property type="entry name" value="CAP_PR-1"/>
    <property type="match status" value="1"/>
</dbReference>
<dbReference type="GO" id="GO:0005576">
    <property type="term" value="C:extracellular region"/>
    <property type="evidence" value="ECO:0007669"/>
    <property type="project" value="InterPro"/>
</dbReference>
<dbReference type="GO" id="GO:0051707">
    <property type="term" value="P:response to other organism"/>
    <property type="evidence" value="ECO:0007669"/>
    <property type="project" value="UniProtKB-ARBA"/>
</dbReference>
<keyword evidence="2 4" id="KW-0732">Signal</keyword>
<evidence type="ECO:0000256" key="3">
    <source>
        <dbReference type="ARBA" id="ARBA00023157"/>
    </source>
</evidence>
<reference evidence="6" key="1">
    <citation type="journal article" date="2008" name="BMC Genomics">
        <title>A conifer genomics resource of 200,000 spruce (Picea spp.) ESTs and 6,464 high-quality, sequence-finished full-length cDNAs for Sitka spruce (Picea sitchensis).</title>
        <authorList>
            <person name="Ralph S.G."/>
            <person name="Chun H.J."/>
            <person name="Kolosova N."/>
            <person name="Cooper D."/>
            <person name="Oddy C."/>
            <person name="Ritland C.E."/>
            <person name="Kirkpatrick R."/>
            <person name="Moore R."/>
            <person name="Barber S."/>
            <person name="Holt R.A."/>
            <person name="Jones S.J."/>
            <person name="Marra M.A."/>
            <person name="Douglas C.J."/>
            <person name="Ritland K."/>
            <person name="Bohlmann J."/>
        </authorList>
    </citation>
    <scope>NUCLEOTIDE SEQUENCE</scope>
    <source>
        <tissue evidence="6">Green portion of the leader tissue</tissue>
    </source>
</reference>
<evidence type="ECO:0000256" key="2">
    <source>
        <dbReference type="ARBA" id="ARBA00022729"/>
    </source>
</evidence>
<evidence type="ECO:0000259" key="5">
    <source>
        <dbReference type="SMART" id="SM00198"/>
    </source>
</evidence>
<dbReference type="PANTHER" id="PTHR10334">
    <property type="entry name" value="CYSTEINE-RICH SECRETORY PROTEIN-RELATED"/>
    <property type="match status" value="1"/>
</dbReference>
<dbReference type="AlphaFoldDB" id="A9NTH5"/>
<dbReference type="OMA" id="NPGHYEQ"/>
<accession>A9NTH5</accession>
<name>A9NTH5_PICSI</name>
<evidence type="ECO:0000256" key="4">
    <source>
        <dbReference type="SAM" id="SignalP"/>
    </source>
</evidence>
<dbReference type="PROSITE" id="PS01010">
    <property type="entry name" value="CRISP_2"/>
    <property type="match status" value="1"/>
</dbReference>
<dbReference type="GO" id="GO:0006952">
    <property type="term" value="P:defense response"/>
    <property type="evidence" value="ECO:0007669"/>
    <property type="project" value="UniProtKB-ARBA"/>
</dbReference>
<protein>
    <recommendedName>
        <fullName evidence="5">SCP domain-containing protein</fullName>
    </recommendedName>
</protein>
<dbReference type="Gene3D" id="3.40.33.10">
    <property type="entry name" value="CAP"/>
    <property type="match status" value="1"/>
</dbReference>
<comment type="similarity">
    <text evidence="1">Belongs to the CRISP family.</text>
</comment>
<dbReference type="FunFam" id="3.40.33.10:FF:000006">
    <property type="entry name" value="Putative pathogenesis-related protein 1"/>
    <property type="match status" value="1"/>
</dbReference>
<dbReference type="SMART" id="SM00198">
    <property type="entry name" value="SCP"/>
    <property type="match status" value="1"/>
</dbReference>
<dbReference type="PRINTS" id="PR00837">
    <property type="entry name" value="V5TPXLIKE"/>
</dbReference>
<organism evidence="6">
    <name type="scientific">Picea sitchensis</name>
    <name type="common">Sitka spruce</name>
    <name type="synonym">Pinus sitchensis</name>
    <dbReference type="NCBI Taxonomy" id="3332"/>
    <lineage>
        <taxon>Eukaryota</taxon>
        <taxon>Viridiplantae</taxon>
        <taxon>Streptophyta</taxon>
        <taxon>Embryophyta</taxon>
        <taxon>Tracheophyta</taxon>
        <taxon>Spermatophyta</taxon>
        <taxon>Pinopsida</taxon>
        <taxon>Pinidae</taxon>
        <taxon>Conifers I</taxon>
        <taxon>Pinales</taxon>
        <taxon>Pinaceae</taxon>
        <taxon>Picea</taxon>
    </lineage>
</organism>
<dbReference type="Pfam" id="PF00188">
    <property type="entry name" value="CAP"/>
    <property type="match status" value="1"/>
</dbReference>
<feature type="chain" id="PRO_5002741925" description="SCP domain-containing protein" evidence="4">
    <location>
        <begin position="27"/>
        <end position="164"/>
    </location>
</feature>
<dbReference type="PROSITE" id="PS01009">
    <property type="entry name" value="CRISP_1"/>
    <property type="match status" value="1"/>
</dbReference>
<keyword evidence="3" id="KW-1015">Disulfide bond</keyword>
<dbReference type="InterPro" id="IPR001283">
    <property type="entry name" value="CRISP-related"/>
</dbReference>
<proteinExistence type="evidence at transcript level"/>
<evidence type="ECO:0000313" key="6">
    <source>
        <dbReference type="EMBL" id="ABK23936.1"/>
    </source>
</evidence>
<dbReference type="InterPro" id="IPR018244">
    <property type="entry name" value="Allrgn_V5/Tpx1_CS"/>
</dbReference>
<evidence type="ECO:0000256" key="1">
    <source>
        <dbReference type="ARBA" id="ARBA00009923"/>
    </source>
</evidence>
<dbReference type="EMBL" id="EF084624">
    <property type="protein sequence ID" value="ABK23936.1"/>
    <property type="molecule type" value="mRNA"/>
</dbReference>
<dbReference type="InterPro" id="IPR014044">
    <property type="entry name" value="CAP_dom"/>
</dbReference>